<dbReference type="STRING" id="2316362.A0A4Q2DDB1"/>
<dbReference type="InterPro" id="IPR002347">
    <property type="entry name" value="SDR_fam"/>
</dbReference>
<dbReference type="OrthoDB" id="191139at2759"/>
<organism evidence="4 5">
    <name type="scientific">Candolleomyces aberdarensis</name>
    <dbReference type="NCBI Taxonomy" id="2316362"/>
    <lineage>
        <taxon>Eukaryota</taxon>
        <taxon>Fungi</taxon>
        <taxon>Dikarya</taxon>
        <taxon>Basidiomycota</taxon>
        <taxon>Agaricomycotina</taxon>
        <taxon>Agaricomycetes</taxon>
        <taxon>Agaricomycetidae</taxon>
        <taxon>Agaricales</taxon>
        <taxon>Agaricineae</taxon>
        <taxon>Psathyrellaceae</taxon>
        <taxon>Candolleomyces</taxon>
    </lineage>
</organism>
<protein>
    <recommendedName>
        <fullName evidence="6">NAD(P)-binding protein</fullName>
    </recommendedName>
</protein>
<dbReference type="PANTHER" id="PTHR24320">
    <property type="entry name" value="RETINOL DEHYDROGENASE"/>
    <property type="match status" value="1"/>
</dbReference>
<comment type="caution">
    <text evidence="4">The sequence shown here is derived from an EMBL/GenBank/DDBJ whole genome shotgun (WGS) entry which is preliminary data.</text>
</comment>
<dbReference type="Proteomes" id="UP000290288">
    <property type="component" value="Unassembled WGS sequence"/>
</dbReference>
<evidence type="ECO:0008006" key="6">
    <source>
        <dbReference type="Google" id="ProtNLM"/>
    </source>
</evidence>
<keyword evidence="3" id="KW-0560">Oxidoreductase</keyword>
<proteinExistence type="inferred from homology"/>
<dbReference type="Pfam" id="PF00106">
    <property type="entry name" value="adh_short"/>
    <property type="match status" value="1"/>
</dbReference>
<dbReference type="Gene3D" id="3.40.50.720">
    <property type="entry name" value="NAD(P)-binding Rossmann-like Domain"/>
    <property type="match status" value="1"/>
</dbReference>
<evidence type="ECO:0000256" key="3">
    <source>
        <dbReference type="ARBA" id="ARBA00023002"/>
    </source>
</evidence>
<name>A0A4Q2DDB1_9AGAR</name>
<sequence length="356" mass="38530">MGTSSSKPTAEKFDPKKDLVDLKGKVVIVTGGNKGIGFATVSALLRANAKVYLAARNEERAKAAIESLHNAGLGKGGDHSLGEVVWLKLDLGDPREAKKAAEEFLKLETRLDVLVNNAGDMHGDGRLGDDGVSSMQIVNYISPYVFTRTLLPLLKQTAAEPGSDVRIVNVASKVHAWIPAGVQYKELSDWNIQYSWRPFAHFLRYGTHIRSPPSILSGQPISPFPLIRLGNSKLAVVLWSRHLQAQLLASDPASPITVLAIHPGVVDTASHTMPFPGLMKWLFSFGTVPVDEGAHNSLFAAASKKIKEEPEQYRAGVYLLESPPGTITLPSAAAQDDKLGEDLIQTTEKFLKDIGV</sequence>
<keyword evidence="2" id="KW-0521">NADP</keyword>
<dbReference type="PANTHER" id="PTHR24320:SF282">
    <property type="entry name" value="WW DOMAIN-CONTAINING OXIDOREDUCTASE"/>
    <property type="match status" value="1"/>
</dbReference>
<gene>
    <name evidence="4" type="ORF">EST38_g9026</name>
</gene>
<evidence type="ECO:0000256" key="1">
    <source>
        <dbReference type="ARBA" id="ARBA00006484"/>
    </source>
</evidence>
<accession>A0A4Q2DDB1</accession>
<dbReference type="AlphaFoldDB" id="A0A4Q2DDB1"/>
<evidence type="ECO:0000313" key="5">
    <source>
        <dbReference type="Proteomes" id="UP000290288"/>
    </source>
</evidence>
<dbReference type="PRINTS" id="PR00081">
    <property type="entry name" value="GDHRDH"/>
</dbReference>
<comment type="similarity">
    <text evidence="1">Belongs to the short-chain dehydrogenases/reductases (SDR) family.</text>
</comment>
<reference evidence="4 5" key="1">
    <citation type="submission" date="2019-01" db="EMBL/GenBank/DDBJ databases">
        <title>Draft genome sequence of Psathyrella aberdarensis IHI B618.</title>
        <authorList>
            <person name="Buettner E."/>
            <person name="Kellner H."/>
        </authorList>
    </citation>
    <scope>NUCLEOTIDE SEQUENCE [LARGE SCALE GENOMIC DNA]</scope>
    <source>
        <strain evidence="4 5">IHI B618</strain>
    </source>
</reference>
<evidence type="ECO:0000256" key="2">
    <source>
        <dbReference type="ARBA" id="ARBA00022857"/>
    </source>
</evidence>
<keyword evidence="5" id="KW-1185">Reference proteome</keyword>
<dbReference type="SUPFAM" id="SSF51735">
    <property type="entry name" value="NAD(P)-binding Rossmann-fold domains"/>
    <property type="match status" value="1"/>
</dbReference>
<dbReference type="InterPro" id="IPR036291">
    <property type="entry name" value="NAD(P)-bd_dom_sf"/>
</dbReference>
<evidence type="ECO:0000313" key="4">
    <source>
        <dbReference type="EMBL" id="RXW16836.1"/>
    </source>
</evidence>
<dbReference type="EMBL" id="SDEE01000397">
    <property type="protein sequence ID" value="RXW16836.1"/>
    <property type="molecule type" value="Genomic_DNA"/>
</dbReference>
<dbReference type="GO" id="GO:0016491">
    <property type="term" value="F:oxidoreductase activity"/>
    <property type="evidence" value="ECO:0007669"/>
    <property type="project" value="UniProtKB-KW"/>
</dbReference>